<dbReference type="EMBL" id="JACEFB010000015">
    <property type="protein sequence ID" value="MBA2227558.1"/>
    <property type="molecule type" value="Genomic_DNA"/>
</dbReference>
<dbReference type="InterPro" id="IPR006944">
    <property type="entry name" value="Phage/GTA_portal"/>
</dbReference>
<protein>
    <submittedName>
        <fullName evidence="2">Phage portal protein</fullName>
    </submittedName>
</protein>
<evidence type="ECO:0000313" key="3">
    <source>
        <dbReference type="Proteomes" id="UP000542342"/>
    </source>
</evidence>
<feature type="compositionally biased region" description="Basic residues" evidence="1">
    <location>
        <begin position="418"/>
        <end position="428"/>
    </location>
</feature>
<keyword evidence="3" id="KW-1185">Reference proteome</keyword>
<proteinExistence type="predicted"/>
<feature type="region of interest" description="Disordered" evidence="1">
    <location>
        <begin position="405"/>
        <end position="477"/>
    </location>
</feature>
<reference evidence="2 3" key="1">
    <citation type="submission" date="2020-07" db="EMBL/GenBank/DDBJ databases">
        <title>Thermogemmata thermophila gen. nov., sp. nov., a novel moderate thermophilic planctomycete from a Kamchatka hot spring.</title>
        <authorList>
            <person name="Elcheninov A.G."/>
            <person name="Podosokorskaya O.A."/>
            <person name="Kovaleva O.L."/>
            <person name="Novikov A."/>
            <person name="Bonch-Osmolovskaya E.A."/>
            <person name="Toshchakov S.V."/>
            <person name="Kublanov I.V."/>
        </authorList>
    </citation>
    <scope>NUCLEOTIDE SEQUENCE [LARGE SCALE GENOMIC DNA]</scope>
    <source>
        <strain evidence="2 3">2918</strain>
    </source>
</reference>
<comment type="caution">
    <text evidence="2">The sequence shown here is derived from an EMBL/GenBank/DDBJ whole genome shotgun (WGS) entry which is preliminary data.</text>
</comment>
<organism evidence="2 3">
    <name type="scientific">Thermogemmata fonticola</name>
    <dbReference type="NCBI Taxonomy" id="2755323"/>
    <lineage>
        <taxon>Bacteria</taxon>
        <taxon>Pseudomonadati</taxon>
        <taxon>Planctomycetota</taxon>
        <taxon>Planctomycetia</taxon>
        <taxon>Gemmatales</taxon>
        <taxon>Gemmataceae</taxon>
        <taxon>Thermogemmata</taxon>
    </lineage>
</organism>
<dbReference type="Proteomes" id="UP000542342">
    <property type="component" value="Unassembled WGS sequence"/>
</dbReference>
<accession>A0A7V9AD17</accession>
<dbReference type="RefSeq" id="WP_194539422.1">
    <property type="nucleotide sequence ID" value="NZ_JACEFB010000015.1"/>
</dbReference>
<evidence type="ECO:0000256" key="1">
    <source>
        <dbReference type="SAM" id="MobiDB-lite"/>
    </source>
</evidence>
<evidence type="ECO:0000313" key="2">
    <source>
        <dbReference type="EMBL" id="MBA2227558.1"/>
    </source>
</evidence>
<dbReference type="Pfam" id="PF04860">
    <property type="entry name" value="Phage_portal"/>
    <property type="match status" value="1"/>
</dbReference>
<gene>
    <name evidence="2" type="ORF">H0921_15465</name>
</gene>
<name>A0A7V9AD17_9BACT</name>
<sequence>MWRHLWQWWKGKQRSRFDGAPLGTALRFPLPQGGWWQDNPLEQVRNFRSWVYVAVHAIAQEAARYQPRAIRSTGPGDDEQLPLPQHHPLCRLLRHPNPWLTPWELWYLTLVYLELTGNAYWYVAQSPDAAGNLLPQELWIIPAPWVRILPDARQFLRGYEVAAPGQPSEWFAPEEIIHLKYPNPLNPHYGLSPLQANALTIDAHTELLQARYQTFQAGPRPGIVLQTEQILTEQTVARLEERLQAKFQGRESWHRPLVLEQGLQANPWTLTPAEMDFVNSARMTRDEILAIFRVPPPITGIVENLGLGADIWLGARVMFCEGTIQPKLDLIGQILTRYLASRYGEDILIEFPDCSPRLRQQQREEDEQDVRWGLRTINEIRQGRGWKPLPDPRLDQVLLPRELAGSWAEPAPREQHRPPQRRRRRRRQLAFPPELSHKAAAEPAGATSALAASSAKAASEASRPAEPFPPAESWGAD</sequence>
<dbReference type="AlphaFoldDB" id="A0A7V9AD17"/>
<feature type="compositionally biased region" description="Low complexity" evidence="1">
    <location>
        <begin position="441"/>
        <end position="465"/>
    </location>
</feature>